<protein>
    <recommendedName>
        <fullName evidence="1">HTH arsR-type domain-containing protein</fullName>
    </recommendedName>
</protein>
<dbReference type="InterPro" id="IPR011991">
    <property type="entry name" value="ArsR-like_HTH"/>
</dbReference>
<evidence type="ECO:0000259" key="1">
    <source>
        <dbReference type="PROSITE" id="PS50987"/>
    </source>
</evidence>
<evidence type="ECO:0000313" key="2">
    <source>
        <dbReference type="EMBL" id="PIP86500.1"/>
    </source>
</evidence>
<reference evidence="2 3" key="1">
    <citation type="submission" date="2017-09" db="EMBL/GenBank/DDBJ databases">
        <title>Depth-based differentiation of microbial function through sediment-hosted aquifers and enrichment of novel symbionts in the deep terrestrial subsurface.</title>
        <authorList>
            <person name="Probst A.J."/>
            <person name="Ladd B."/>
            <person name="Jarett J.K."/>
            <person name="Geller-Mcgrath D.E."/>
            <person name="Sieber C.M."/>
            <person name="Emerson J.B."/>
            <person name="Anantharaman K."/>
            <person name="Thomas B.C."/>
            <person name="Malmstrom R."/>
            <person name="Stieglmeier M."/>
            <person name="Klingl A."/>
            <person name="Woyke T."/>
            <person name="Ryan C.M."/>
            <person name="Banfield J.F."/>
        </authorList>
    </citation>
    <scope>NUCLEOTIDE SEQUENCE [LARGE SCALE GENOMIC DNA]</scope>
    <source>
        <strain evidence="2">CG22_combo_CG10-13_8_21_14_all_43_18</strain>
    </source>
</reference>
<feature type="domain" description="HTH arsR-type" evidence="1">
    <location>
        <begin position="1"/>
        <end position="93"/>
    </location>
</feature>
<dbReference type="Gene3D" id="1.10.10.10">
    <property type="entry name" value="Winged helix-like DNA-binding domain superfamily/Winged helix DNA-binding domain"/>
    <property type="match status" value="1"/>
</dbReference>
<dbReference type="SMART" id="SM00418">
    <property type="entry name" value="HTH_ARSR"/>
    <property type="match status" value="1"/>
</dbReference>
<gene>
    <name evidence="2" type="ORF">COW82_01725</name>
</gene>
<comment type="caution">
    <text evidence="2">The sequence shown here is derived from an EMBL/GenBank/DDBJ whole genome shotgun (WGS) entry which is preliminary data.</text>
</comment>
<dbReference type="CDD" id="cd00090">
    <property type="entry name" value="HTH_ARSR"/>
    <property type="match status" value="1"/>
</dbReference>
<sequence>MMKYGKLENAGKGVANHWRIKIMELLDKHPEITLIDISERLKMNFKTASVHVKRLVLSGLVEKWYQGNSQSHKLSEAGKDFLAFLRKLESLYL</sequence>
<dbReference type="InterPro" id="IPR036390">
    <property type="entry name" value="WH_DNA-bd_sf"/>
</dbReference>
<name>A0A2H0DY28_9BACT</name>
<dbReference type="Pfam" id="PF13412">
    <property type="entry name" value="HTH_24"/>
    <property type="match status" value="1"/>
</dbReference>
<dbReference type="AlphaFoldDB" id="A0A2H0DY28"/>
<dbReference type="EMBL" id="PCTS01000023">
    <property type="protein sequence ID" value="PIP86500.1"/>
    <property type="molecule type" value="Genomic_DNA"/>
</dbReference>
<proteinExistence type="predicted"/>
<dbReference type="GO" id="GO:0003700">
    <property type="term" value="F:DNA-binding transcription factor activity"/>
    <property type="evidence" value="ECO:0007669"/>
    <property type="project" value="InterPro"/>
</dbReference>
<organism evidence="2 3">
    <name type="scientific">Candidatus Campbellbacteria bacterium CG22_combo_CG10-13_8_21_14_all_43_18</name>
    <dbReference type="NCBI Taxonomy" id="1974530"/>
    <lineage>
        <taxon>Bacteria</taxon>
        <taxon>Candidatus Campbelliibacteriota</taxon>
    </lineage>
</organism>
<evidence type="ECO:0000313" key="3">
    <source>
        <dbReference type="Proteomes" id="UP000231276"/>
    </source>
</evidence>
<dbReference type="InterPro" id="IPR001845">
    <property type="entry name" value="HTH_ArsR_DNA-bd_dom"/>
</dbReference>
<dbReference type="PROSITE" id="PS50987">
    <property type="entry name" value="HTH_ARSR_2"/>
    <property type="match status" value="1"/>
</dbReference>
<dbReference type="SUPFAM" id="SSF46785">
    <property type="entry name" value="Winged helix' DNA-binding domain"/>
    <property type="match status" value="1"/>
</dbReference>
<dbReference type="InterPro" id="IPR036388">
    <property type="entry name" value="WH-like_DNA-bd_sf"/>
</dbReference>
<dbReference type="Proteomes" id="UP000231276">
    <property type="component" value="Unassembled WGS sequence"/>
</dbReference>
<accession>A0A2H0DY28</accession>